<organism evidence="2 3">
    <name type="scientific">Candidatus Gottesmanbacteria bacterium GW2011_GWB1_44_11c</name>
    <dbReference type="NCBI Taxonomy" id="1618447"/>
    <lineage>
        <taxon>Bacteria</taxon>
        <taxon>Candidatus Gottesmaniibacteriota</taxon>
    </lineage>
</organism>
<keyword evidence="1" id="KW-1133">Transmembrane helix</keyword>
<proteinExistence type="predicted"/>
<feature type="transmembrane region" description="Helical" evidence="1">
    <location>
        <begin position="33"/>
        <end position="51"/>
    </location>
</feature>
<keyword evidence="1" id="KW-0812">Transmembrane</keyword>
<evidence type="ECO:0000313" key="2">
    <source>
        <dbReference type="EMBL" id="KKT38746.1"/>
    </source>
</evidence>
<sequence>MKMELQEDQLQDPVLENPLEKENVGEVKKKNPLLFIILGLLVLLILGFFLVRVFSSKGKENAVVKEEQPIEEVLAPVDPSIQVDLTKSKTKDNTVVITVKGLGGKYTSIGYELQYESGGVGKGVTSGSKPLDVTGQDTFEREIYLGTCSKNVCKPDLL</sequence>
<dbReference type="AlphaFoldDB" id="A0A0G1GUJ0"/>
<evidence type="ECO:0000256" key="1">
    <source>
        <dbReference type="SAM" id="Phobius"/>
    </source>
</evidence>
<comment type="caution">
    <text evidence="2">The sequence shown here is derived from an EMBL/GenBank/DDBJ whole genome shotgun (WGS) entry which is preliminary data.</text>
</comment>
<dbReference type="Proteomes" id="UP000034617">
    <property type="component" value="Unassembled WGS sequence"/>
</dbReference>
<gene>
    <name evidence="2" type="ORF">UW22_C0006G0012</name>
</gene>
<protein>
    <submittedName>
        <fullName evidence="2">Uncharacterized protein</fullName>
    </submittedName>
</protein>
<name>A0A0G1GUJ0_9BACT</name>
<accession>A0A0G1GUJ0</accession>
<dbReference type="EMBL" id="LCHM01000006">
    <property type="protein sequence ID" value="KKT38746.1"/>
    <property type="molecule type" value="Genomic_DNA"/>
</dbReference>
<reference evidence="2 3" key="1">
    <citation type="journal article" date="2015" name="Nature">
        <title>rRNA introns, odd ribosomes, and small enigmatic genomes across a large radiation of phyla.</title>
        <authorList>
            <person name="Brown C.T."/>
            <person name="Hug L.A."/>
            <person name="Thomas B.C."/>
            <person name="Sharon I."/>
            <person name="Castelle C.J."/>
            <person name="Singh A."/>
            <person name="Wilkins M.J."/>
            <person name="Williams K.H."/>
            <person name="Banfield J.F."/>
        </authorList>
    </citation>
    <scope>NUCLEOTIDE SEQUENCE [LARGE SCALE GENOMIC DNA]</scope>
</reference>
<evidence type="ECO:0000313" key="3">
    <source>
        <dbReference type="Proteomes" id="UP000034617"/>
    </source>
</evidence>
<keyword evidence="1" id="KW-0472">Membrane</keyword>